<evidence type="ECO:0000256" key="3">
    <source>
        <dbReference type="ARBA" id="ARBA00022723"/>
    </source>
</evidence>
<dbReference type="KEGG" id="kde:CDSE_0528"/>
<evidence type="ECO:0000313" key="10">
    <source>
        <dbReference type="EMBL" id="AGF46838.1"/>
    </source>
</evidence>
<evidence type="ECO:0000256" key="1">
    <source>
        <dbReference type="ARBA" id="ARBA00001936"/>
    </source>
</evidence>
<dbReference type="InterPro" id="IPR004808">
    <property type="entry name" value="AP_endonuc_1"/>
</dbReference>
<dbReference type="Pfam" id="PF03372">
    <property type="entry name" value="Exo_endo_phos"/>
    <property type="match status" value="1"/>
</dbReference>
<feature type="binding site" evidence="7">
    <location>
        <position position="34"/>
    </location>
    <ligand>
        <name>Mg(2+)</name>
        <dbReference type="ChEBI" id="CHEBI:18420"/>
        <label>1</label>
    </ligand>
</feature>
<dbReference type="GO" id="GO:0004519">
    <property type="term" value="F:endonuclease activity"/>
    <property type="evidence" value="ECO:0007669"/>
    <property type="project" value="InterPro"/>
</dbReference>
<dbReference type="PANTHER" id="PTHR43250">
    <property type="entry name" value="EXODEOXYRIBONUCLEASE III"/>
    <property type="match status" value="1"/>
</dbReference>
<name>M1L261_9PROT</name>
<keyword evidence="5 7" id="KW-0460">Magnesium</keyword>
<reference evidence="10 11" key="1">
    <citation type="journal article" date="2013" name="Genome Biol. Evol.">
        <title>Genome evolution and phylogenomic analysis of candidatus kinetoplastibacterium, the betaproteobacterial endosymbionts of strigomonas and angomonas.</title>
        <authorList>
            <person name="Alves J.M."/>
            <person name="Serrano M.G."/>
            <person name="Maia da Silva F."/>
            <person name="Voegtly L.J."/>
            <person name="Matveyev A.V."/>
            <person name="Teixeira M.M."/>
            <person name="Camargo E.P."/>
            <person name="Buck G.A."/>
        </authorList>
    </citation>
    <scope>NUCLEOTIDE SEQUENCE [LARGE SCALE GENOMIC DNA]</scope>
    <source>
        <strain evidence="10 11">TCC079E</strain>
    </source>
</reference>
<evidence type="ECO:0000313" key="11">
    <source>
        <dbReference type="Proteomes" id="UP000011547"/>
    </source>
</evidence>
<dbReference type="GO" id="GO:0003677">
    <property type="term" value="F:DNA binding"/>
    <property type="evidence" value="ECO:0007669"/>
    <property type="project" value="InterPro"/>
</dbReference>
<feature type="active site" description="Proton acceptor" evidence="6">
    <location>
        <position position="249"/>
    </location>
</feature>
<feature type="binding site" evidence="7">
    <location>
        <position position="148"/>
    </location>
    <ligand>
        <name>Mg(2+)</name>
        <dbReference type="ChEBI" id="CHEBI:18420"/>
        <label>1</label>
    </ligand>
</feature>
<dbReference type="GO" id="GO:0006281">
    <property type="term" value="P:DNA repair"/>
    <property type="evidence" value="ECO:0007669"/>
    <property type="project" value="InterPro"/>
</dbReference>
<comment type="similarity">
    <text evidence="2">Belongs to the DNA repair enzymes AP/ExoA family.</text>
</comment>
<gene>
    <name evidence="10" type="ORF">CDSE_0528</name>
</gene>
<dbReference type="EMBL" id="CP003803">
    <property type="protein sequence ID" value="AGF46838.1"/>
    <property type="molecule type" value="Genomic_DNA"/>
</dbReference>
<evidence type="ECO:0000256" key="8">
    <source>
        <dbReference type="PIRSR" id="PIRSR604808-3"/>
    </source>
</evidence>
<evidence type="ECO:0000256" key="7">
    <source>
        <dbReference type="PIRSR" id="PIRSR604808-2"/>
    </source>
</evidence>
<feature type="binding site" evidence="7">
    <location>
        <position position="7"/>
    </location>
    <ligand>
        <name>Mg(2+)</name>
        <dbReference type="ChEBI" id="CHEBI:18420"/>
        <label>1</label>
    </ligand>
</feature>
<keyword evidence="4 10" id="KW-0378">Hydrolase</keyword>
<dbReference type="AlphaFoldDB" id="M1L261"/>
<dbReference type="PROSITE" id="PS51435">
    <property type="entry name" value="AP_NUCLEASE_F1_4"/>
    <property type="match status" value="1"/>
</dbReference>
<dbReference type="EC" id="3.1.11.2" evidence="10"/>
<dbReference type="CDD" id="cd09086">
    <property type="entry name" value="ExoIII-like_AP-endo"/>
    <property type="match status" value="1"/>
</dbReference>
<comment type="cofactor">
    <cofactor evidence="1">
        <name>Mn(2+)</name>
        <dbReference type="ChEBI" id="CHEBI:29035"/>
    </cofactor>
</comment>
<sequence length="259" mass="30469">MNIATWNVNSLRLRLPQIINWLLINNIDILCLQETKTPDDKFPYDAFEEVGYKSYFYGQKSYNGVAIISKYEALEVSYGLKDYDNEQKRVISITIKNNISIRIICIYCPNGQSLESNKFIYKRQWFNKLNEFLVEELLKYPNLILLGDYNIAPTDADVHDPNIWKNTILVSDEERSFFKELINIGLYDLFREFKQPSSLFSWWDYRNLSFIKNKGLRIDHILASKSIVNLCKSCFIDKTPRKNKQPSDHTPVLINLEIN</sequence>
<dbReference type="PANTHER" id="PTHR43250:SF2">
    <property type="entry name" value="EXODEOXYRIBONUCLEASE III"/>
    <property type="match status" value="1"/>
</dbReference>
<dbReference type="Proteomes" id="UP000011547">
    <property type="component" value="Chromosome"/>
</dbReference>
<accession>M1L261</accession>
<evidence type="ECO:0000256" key="2">
    <source>
        <dbReference type="ARBA" id="ARBA00007092"/>
    </source>
</evidence>
<evidence type="ECO:0000256" key="4">
    <source>
        <dbReference type="ARBA" id="ARBA00022801"/>
    </source>
</evidence>
<dbReference type="NCBIfam" id="TIGR00633">
    <property type="entry name" value="xth"/>
    <property type="match status" value="1"/>
</dbReference>
<feature type="active site" evidence="6">
    <location>
        <position position="107"/>
    </location>
</feature>
<organism evidence="10 11">
    <name type="scientific">Candidatus Kinetoplastidibacterium desouzai TCC079E</name>
    <dbReference type="NCBI Taxonomy" id="1208919"/>
    <lineage>
        <taxon>Bacteria</taxon>
        <taxon>Pseudomonadati</taxon>
        <taxon>Pseudomonadota</taxon>
        <taxon>Betaproteobacteria</taxon>
        <taxon>Candidatus Kinetoplastidibacterium</taxon>
    </lineage>
</organism>
<dbReference type="OrthoDB" id="9803914at2"/>
<protein>
    <submittedName>
        <fullName evidence="10">Exodeoxyribonuclease III</fullName>
        <ecNumber evidence="10">3.1.11.2</ecNumber>
    </submittedName>
</protein>
<dbReference type="PROSITE" id="PS00728">
    <property type="entry name" value="AP_NUCLEASE_F1_3"/>
    <property type="match status" value="1"/>
</dbReference>
<keyword evidence="11" id="KW-1185">Reference proteome</keyword>
<dbReference type="NCBIfam" id="TIGR00195">
    <property type="entry name" value="exoDNase_III"/>
    <property type="match status" value="1"/>
</dbReference>
<dbReference type="RefSeq" id="WP_015396249.1">
    <property type="nucleotide sequence ID" value="NC_020294.1"/>
</dbReference>
<feature type="binding site" evidence="7">
    <location>
        <position position="150"/>
    </location>
    <ligand>
        <name>Mg(2+)</name>
        <dbReference type="ChEBI" id="CHEBI:18420"/>
        <label>1</label>
    </ligand>
</feature>
<feature type="domain" description="Endonuclease/exonuclease/phosphatase" evidence="9">
    <location>
        <begin position="4"/>
        <end position="249"/>
    </location>
</feature>
<proteinExistence type="inferred from homology"/>
<evidence type="ECO:0000256" key="6">
    <source>
        <dbReference type="PIRSR" id="PIRSR604808-1"/>
    </source>
</evidence>
<dbReference type="GO" id="GO:0046872">
    <property type="term" value="F:metal ion binding"/>
    <property type="evidence" value="ECO:0007669"/>
    <property type="project" value="UniProtKB-KW"/>
</dbReference>
<feature type="site" description="Transition state stabilizer" evidence="8">
    <location>
        <position position="150"/>
    </location>
</feature>
<dbReference type="HOGENOM" id="CLU_027539_0_1_4"/>
<feature type="site" description="Important for catalytic activity" evidence="8">
    <location>
        <position position="219"/>
    </location>
</feature>
<evidence type="ECO:0000259" key="9">
    <source>
        <dbReference type="Pfam" id="PF03372"/>
    </source>
</evidence>
<dbReference type="InterPro" id="IPR037493">
    <property type="entry name" value="ExoIII-like"/>
</dbReference>
<feature type="binding site" evidence="7">
    <location>
        <position position="249"/>
    </location>
    <ligand>
        <name>Mg(2+)</name>
        <dbReference type="ChEBI" id="CHEBI:18420"/>
        <label>1</label>
    </ligand>
</feature>
<feature type="binding site" evidence="7">
    <location>
        <position position="248"/>
    </location>
    <ligand>
        <name>Mg(2+)</name>
        <dbReference type="ChEBI" id="CHEBI:18420"/>
        <label>1</label>
    </ligand>
</feature>
<keyword evidence="3 7" id="KW-0479">Metal-binding</keyword>
<dbReference type="Gene3D" id="3.60.10.10">
    <property type="entry name" value="Endonuclease/exonuclease/phosphatase"/>
    <property type="match status" value="1"/>
</dbReference>
<keyword evidence="7" id="KW-0464">Manganese</keyword>
<comment type="cofactor">
    <cofactor evidence="7">
        <name>Mg(2+)</name>
        <dbReference type="ChEBI" id="CHEBI:18420"/>
    </cofactor>
    <cofactor evidence="7">
        <name>Mn(2+)</name>
        <dbReference type="ChEBI" id="CHEBI:29035"/>
    </cofactor>
    <text evidence="7">Probably binds two magnesium or manganese ions per subunit.</text>
</comment>
<dbReference type="SUPFAM" id="SSF56219">
    <property type="entry name" value="DNase I-like"/>
    <property type="match status" value="1"/>
</dbReference>
<dbReference type="eggNOG" id="COG0708">
    <property type="taxonomic scope" value="Bacteria"/>
</dbReference>
<evidence type="ECO:0000256" key="5">
    <source>
        <dbReference type="ARBA" id="ARBA00022842"/>
    </source>
</evidence>
<dbReference type="InterPro" id="IPR005135">
    <property type="entry name" value="Endo/exonuclease/phosphatase"/>
</dbReference>
<feature type="site" description="Interaction with DNA substrate" evidence="8">
    <location>
        <position position="249"/>
    </location>
</feature>
<dbReference type="STRING" id="1208919.CDSE_0528"/>
<feature type="active site" description="Proton donor/acceptor" evidence="6">
    <location>
        <position position="148"/>
    </location>
</feature>
<dbReference type="InterPro" id="IPR036691">
    <property type="entry name" value="Endo/exonu/phosph_ase_sf"/>
</dbReference>
<dbReference type="PATRIC" id="fig|1208919.3.peg.276"/>
<dbReference type="GO" id="GO:0008311">
    <property type="term" value="F:double-stranded DNA 3'-5' DNA exonuclease activity"/>
    <property type="evidence" value="ECO:0007669"/>
    <property type="project" value="UniProtKB-EC"/>
</dbReference>
<dbReference type="InterPro" id="IPR020848">
    <property type="entry name" value="AP_endonuclease_F1_CS"/>
</dbReference>